<dbReference type="Pfam" id="PF07279">
    <property type="entry name" value="DUF1442"/>
    <property type="match status" value="1"/>
</dbReference>
<reference evidence="2" key="1">
    <citation type="submission" date="2025-08" db="UniProtKB">
        <authorList>
            <consortium name="RefSeq"/>
        </authorList>
    </citation>
    <scope>IDENTIFICATION</scope>
    <source>
        <tissue evidence="2">Leaves</tissue>
    </source>
</reference>
<evidence type="ECO:0000313" key="2">
    <source>
        <dbReference type="RefSeq" id="XP_035544757.1"/>
    </source>
</evidence>
<gene>
    <name evidence="2" type="primary">LOC109020183</name>
</gene>
<dbReference type="Proteomes" id="UP000235220">
    <property type="component" value="Chromosome 1"/>
</dbReference>
<dbReference type="GeneID" id="109020183"/>
<dbReference type="OrthoDB" id="774871at2759"/>
<dbReference type="AlphaFoldDB" id="A0A6P9EQC4"/>
<dbReference type="Gramene" id="Jr01_02300_p1">
    <property type="protein sequence ID" value="cds.Jr01_02300_p1"/>
    <property type="gene ID" value="Jr01_02300"/>
</dbReference>
<organism evidence="1 2">
    <name type="scientific">Juglans regia</name>
    <name type="common">English walnut</name>
    <dbReference type="NCBI Taxonomy" id="51240"/>
    <lineage>
        <taxon>Eukaryota</taxon>
        <taxon>Viridiplantae</taxon>
        <taxon>Streptophyta</taxon>
        <taxon>Embryophyta</taxon>
        <taxon>Tracheophyta</taxon>
        <taxon>Spermatophyta</taxon>
        <taxon>Magnoliopsida</taxon>
        <taxon>eudicotyledons</taxon>
        <taxon>Gunneridae</taxon>
        <taxon>Pentapetalae</taxon>
        <taxon>rosids</taxon>
        <taxon>fabids</taxon>
        <taxon>Fagales</taxon>
        <taxon>Juglandaceae</taxon>
        <taxon>Juglans</taxon>
    </lineage>
</organism>
<dbReference type="InterPro" id="IPR009902">
    <property type="entry name" value="DUF1442"/>
</dbReference>
<dbReference type="PANTHER" id="PTHR33593:SF16">
    <property type="entry name" value="OS08G0110600 PROTEIN"/>
    <property type="match status" value="1"/>
</dbReference>
<keyword evidence="1" id="KW-1185">Reference proteome</keyword>
<sequence length="252" mass="27902">MPIAFVCPQVLAQNQLSSDLGLDHFDSLLHVLVFPLTMDWSPEDAMKAYLHTIQLCKIHDCTLGLGTSTRLIEPKYVELISALAAGKRAKLMVEITSNGISPLTLALAVAAKQTSGRLVCIIHEDHDIEKSKARLTENDLEDTIDFVYGSPCEVINRYKSIDFAVIDCKLEDHIKLFKTINLNPSGSIVAVSNLQHRRDGIISFAEVLKGRNIGVKSVTLPIGEGMELTRIGSTGKRETGRSYKRFHVIFEN</sequence>
<dbReference type="PANTHER" id="PTHR33593">
    <property type="entry name" value="DUF1442 FAMILY PROTEIN"/>
    <property type="match status" value="1"/>
</dbReference>
<dbReference type="InterPro" id="IPR029063">
    <property type="entry name" value="SAM-dependent_MTases_sf"/>
</dbReference>
<name>A0A6P9EQC4_JUGRE</name>
<accession>A0A6P9EQC4</accession>
<evidence type="ECO:0000313" key="1">
    <source>
        <dbReference type="Proteomes" id="UP000235220"/>
    </source>
</evidence>
<proteinExistence type="predicted"/>
<dbReference type="SUPFAM" id="SSF53335">
    <property type="entry name" value="S-adenosyl-L-methionine-dependent methyltransferases"/>
    <property type="match status" value="1"/>
</dbReference>
<protein>
    <submittedName>
        <fullName evidence="2">Uncharacterized protein LOC109020183 isoform X1</fullName>
    </submittedName>
</protein>
<dbReference type="RefSeq" id="XP_035544757.1">
    <property type="nucleotide sequence ID" value="XM_035688864.1"/>
</dbReference>
<dbReference type="Gene3D" id="3.40.50.150">
    <property type="entry name" value="Vaccinia Virus protein VP39"/>
    <property type="match status" value="1"/>
</dbReference>